<dbReference type="Proteomes" id="UP000515292">
    <property type="component" value="Chromosome"/>
</dbReference>
<dbReference type="KEGG" id="sand:H3309_13085"/>
<keyword evidence="3" id="KW-1185">Reference proteome</keyword>
<name>A0A7G5IFZ0_9SPHN</name>
<dbReference type="Pfam" id="PF01738">
    <property type="entry name" value="DLH"/>
    <property type="match status" value="1"/>
</dbReference>
<evidence type="ECO:0000259" key="1">
    <source>
        <dbReference type="Pfam" id="PF01738"/>
    </source>
</evidence>
<dbReference type="GO" id="GO:0016787">
    <property type="term" value="F:hydrolase activity"/>
    <property type="evidence" value="ECO:0007669"/>
    <property type="project" value="UniProtKB-KW"/>
</dbReference>
<dbReference type="PANTHER" id="PTHR22946:SF0">
    <property type="entry name" value="DIENELACTONE HYDROLASE DOMAIN-CONTAINING PROTEIN"/>
    <property type="match status" value="1"/>
</dbReference>
<dbReference type="InterPro" id="IPR002925">
    <property type="entry name" value="Dienelactn_hydro"/>
</dbReference>
<dbReference type="InterPro" id="IPR029058">
    <property type="entry name" value="AB_hydrolase_fold"/>
</dbReference>
<evidence type="ECO:0000313" key="2">
    <source>
        <dbReference type="EMBL" id="QMW22282.1"/>
    </source>
</evidence>
<keyword evidence="2" id="KW-0378">Hydrolase</keyword>
<protein>
    <submittedName>
        <fullName evidence="2">Dienelactone hydrolase family protein</fullName>
    </submittedName>
</protein>
<sequence length="238" mass="24728">MKIEDLVYHDGDQTCIGHLAVPDGDGPFPGVVVVHEAWGLGAHAMERAEKLAALGYVALAADIFGDRKIPANPPEAFAIIGDFRANPDRLRARAGAAVDALKAHPACDGRIGAIGFCFGGSTVLELARSGRADVLGVVSFHGALGSPGPSTSGGVTAKILVCHGADDPLVPADELSGFLAEMREAKADCQTIAYTGAMHSFTNREADGSLMPGIIYHAPTDARSWAAMKAFFADEVFG</sequence>
<dbReference type="AlphaFoldDB" id="A0A7G5IFZ0"/>
<dbReference type="EMBL" id="CP059851">
    <property type="protein sequence ID" value="QMW22282.1"/>
    <property type="molecule type" value="Genomic_DNA"/>
</dbReference>
<evidence type="ECO:0000313" key="3">
    <source>
        <dbReference type="Proteomes" id="UP000515292"/>
    </source>
</evidence>
<dbReference type="InterPro" id="IPR050261">
    <property type="entry name" value="FrsA_esterase"/>
</dbReference>
<gene>
    <name evidence="2" type="ORF">H3309_13085</name>
</gene>
<dbReference type="SUPFAM" id="SSF53474">
    <property type="entry name" value="alpha/beta-Hydrolases"/>
    <property type="match status" value="1"/>
</dbReference>
<feature type="domain" description="Dienelactone hydrolase" evidence="1">
    <location>
        <begin position="18"/>
        <end position="234"/>
    </location>
</feature>
<proteinExistence type="predicted"/>
<reference evidence="2 3" key="1">
    <citation type="submission" date="2020-07" db="EMBL/GenBank/DDBJ databases">
        <title>Complete genome sequence for Sandaracinobacter sp. M6.</title>
        <authorList>
            <person name="Tang Y."/>
            <person name="Liu Q."/>
            <person name="Guo Z."/>
            <person name="Lei P."/>
            <person name="Huang B."/>
        </authorList>
    </citation>
    <scope>NUCLEOTIDE SEQUENCE [LARGE SCALE GENOMIC DNA]</scope>
    <source>
        <strain evidence="2 3">M6</strain>
    </source>
</reference>
<dbReference type="Gene3D" id="3.40.50.1820">
    <property type="entry name" value="alpha/beta hydrolase"/>
    <property type="match status" value="1"/>
</dbReference>
<accession>A0A7G5IFZ0</accession>
<dbReference type="PANTHER" id="PTHR22946">
    <property type="entry name" value="DIENELACTONE HYDROLASE DOMAIN-CONTAINING PROTEIN-RELATED"/>
    <property type="match status" value="1"/>
</dbReference>
<dbReference type="RefSeq" id="WP_182295127.1">
    <property type="nucleotide sequence ID" value="NZ_CP059851.1"/>
</dbReference>
<organism evidence="2 3">
    <name type="scientific">Sandaracinobacteroides saxicola</name>
    <dbReference type="NCBI Taxonomy" id="2759707"/>
    <lineage>
        <taxon>Bacteria</taxon>
        <taxon>Pseudomonadati</taxon>
        <taxon>Pseudomonadota</taxon>
        <taxon>Alphaproteobacteria</taxon>
        <taxon>Sphingomonadales</taxon>
        <taxon>Sphingosinicellaceae</taxon>
        <taxon>Sandaracinobacteroides</taxon>
    </lineage>
</organism>